<name>A0A6N3FVA5_9ENTR</name>
<dbReference type="InterPro" id="IPR019226">
    <property type="entry name" value="DUF2158"/>
</dbReference>
<dbReference type="EMBL" id="CACRTZ010000033">
    <property type="protein sequence ID" value="VYU56248.1"/>
    <property type="molecule type" value="Genomic_DNA"/>
</dbReference>
<evidence type="ECO:0008006" key="2">
    <source>
        <dbReference type="Google" id="ProtNLM"/>
    </source>
</evidence>
<sequence>MPKKSLPTTQPKFNIGDIVYLVTGGPAMSVSNQETEYDGGNYPFNGHYKCQWFAGKKLESGIFPEESLTATNPKP</sequence>
<dbReference type="RefSeq" id="WP_156566529.1">
    <property type="nucleotide sequence ID" value="NZ_CACRTZ010000033.1"/>
</dbReference>
<reference evidence="1" key="1">
    <citation type="submission" date="2019-11" db="EMBL/GenBank/DDBJ databases">
        <authorList>
            <person name="Feng L."/>
        </authorList>
    </citation>
    <scope>NUCLEOTIDE SEQUENCE</scope>
    <source>
        <strain evidence="1">EMassiliensisLFYP7</strain>
    </source>
</reference>
<accession>A0A6N3FVA5</accession>
<dbReference type="Pfam" id="PF09926">
    <property type="entry name" value="DUF2158"/>
    <property type="match status" value="1"/>
</dbReference>
<proteinExistence type="predicted"/>
<gene>
    <name evidence="1" type="ORF">EMLFYP7_02853</name>
</gene>
<evidence type="ECO:0000313" key="1">
    <source>
        <dbReference type="EMBL" id="VYU56248.1"/>
    </source>
</evidence>
<protein>
    <recommendedName>
        <fullName evidence="2">DUF2158 domain-containing protein</fullName>
    </recommendedName>
</protein>
<organism evidence="1">
    <name type="scientific">Phytobacter massiliensis</name>
    <dbReference type="NCBI Taxonomy" id="1485952"/>
    <lineage>
        <taxon>Bacteria</taxon>
        <taxon>Pseudomonadati</taxon>
        <taxon>Pseudomonadota</taxon>
        <taxon>Gammaproteobacteria</taxon>
        <taxon>Enterobacterales</taxon>
        <taxon>Enterobacteriaceae</taxon>
        <taxon>Phytobacter</taxon>
    </lineage>
</organism>
<dbReference type="AlphaFoldDB" id="A0A6N3FVA5"/>